<name>X0YR99_9ZZZZ</name>
<protein>
    <submittedName>
        <fullName evidence="1">Uncharacterized protein</fullName>
    </submittedName>
</protein>
<accession>X0YR99</accession>
<comment type="caution">
    <text evidence="1">The sequence shown here is derived from an EMBL/GenBank/DDBJ whole genome shotgun (WGS) entry which is preliminary data.</text>
</comment>
<organism evidence="1">
    <name type="scientific">marine sediment metagenome</name>
    <dbReference type="NCBI Taxonomy" id="412755"/>
    <lineage>
        <taxon>unclassified sequences</taxon>
        <taxon>metagenomes</taxon>
        <taxon>ecological metagenomes</taxon>
    </lineage>
</organism>
<dbReference type="AlphaFoldDB" id="X0YR99"/>
<gene>
    <name evidence="1" type="ORF">S01H4_14046</name>
</gene>
<sequence>MLSQTRVIGWSDPRLDPARDWKEWKEPLDYSE</sequence>
<reference evidence="1" key="1">
    <citation type="journal article" date="2014" name="Front. Microbiol.">
        <title>High frequency of phylogenetically diverse reductive dehalogenase-homologous genes in deep subseafloor sedimentary metagenomes.</title>
        <authorList>
            <person name="Kawai M."/>
            <person name="Futagami T."/>
            <person name="Toyoda A."/>
            <person name="Takaki Y."/>
            <person name="Nishi S."/>
            <person name="Hori S."/>
            <person name="Arai W."/>
            <person name="Tsubouchi T."/>
            <person name="Morono Y."/>
            <person name="Uchiyama I."/>
            <person name="Ito T."/>
            <person name="Fujiyama A."/>
            <person name="Inagaki F."/>
            <person name="Takami H."/>
        </authorList>
    </citation>
    <scope>NUCLEOTIDE SEQUENCE</scope>
    <source>
        <strain evidence="1">Expedition CK06-06</strain>
    </source>
</reference>
<feature type="non-terminal residue" evidence="1">
    <location>
        <position position="32"/>
    </location>
</feature>
<proteinExistence type="predicted"/>
<evidence type="ECO:0000313" key="1">
    <source>
        <dbReference type="EMBL" id="GAG58869.1"/>
    </source>
</evidence>
<dbReference type="EMBL" id="BART01006168">
    <property type="protein sequence ID" value="GAG58869.1"/>
    <property type="molecule type" value="Genomic_DNA"/>
</dbReference>